<reference evidence="3 4" key="1">
    <citation type="submission" date="2024-07" db="EMBL/GenBank/DDBJ databases">
        <authorList>
            <person name="Thanompreechachai J."/>
            <person name="Duangmal K."/>
        </authorList>
    </citation>
    <scope>NUCLEOTIDE SEQUENCE [LARGE SCALE GENOMIC DNA]</scope>
    <source>
        <strain evidence="3 4">KCTC 19886</strain>
    </source>
</reference>
<organism evidence="3 4">
    <name type="scientific">Kineococcus endophyticus</name>
    <dbReference type="NCBI Taxonomy" id="1181883"/>
    <lineage>
        <taxon>Bacteria</taxon>
        <taxon>Bacillati</taxon>
        <taxon>Actinomycetota</taxon>
        <taxon>Actinomycetes</taxon>
        <taxon>Kineosporiales</taxon>
        <taxon>Kineosporiaceae</taxon>
        <taxon>Kineococcus</taxon>
    </lineage>
</organism>
<dbReference type="PANTHER" id="PTHR33744:SF1">
    <property type="entry name" value="DNA-BINDING TRANSCRIPTIONAL ACTIVATOR ADER"/>
    <property type="match status" value="1"/>
</dbReference>
<evidence type="ECO:0000313" key="3">
    <source>
        <dbReference type="EMBL" id="MEW9263701.1"/>
    </source>
</evidence>
<dbReference type="InterPro" id="IPR012914">
    <property type="entry name" value="PucR_dom"/>
</dbReference>
<dbReference type="InterPro" id="IPR051448">
    <property type="entry name" value="CdaR-like_regulators"/>
</dbReference>
<name>A0ABV3P261_9ACTN</name>
<sequence length="509" mass="53902">MLTVADVLALPVLAAGAPRVRTGQDRLDVPVRWVHVTEQVDVAGLLGGGELLLTTGMGWAAADFDAEGFTASLVEAGVVAVVVELTEHLGRVPPDLVRAARAAQLPLVELHRVVRFVEVTEQVHGRLLHEQYDRLRFAERVHATFASLGLVGTRVEEVLDRAAGLLGGPVVLEDLAHRVVAHVAQPVGTAELLVDWSRRSRRAPEAQGWVVVPAGAPGRRWGRLVAPGPHSAPDPLLVLDRAAEALTVVRLLSGGPADDGDLARRAHDDLVRDLLRARRDDEPALRQRLRALGLSPRTGFAAAAVVGAERPAVSAALARTRSAGLTGMVGPAEGPGAVVGVLLVGAPRVVTAALDRLAADLPEGAMLGAAEPVADLHATAEGFAEARHVAEVAATSPHRTPGRVHRTADLGVRGLLWRLRGDARLTAFAEAQLAPLFETPDDLALLTAHLQVNGSMTRLAERLHLSRPATYGRVDRLARRLGRDLEDPEVRLGLHLALLSLPGPPRPAG</sequence>
<evidence type="ECO:0000259" key="1">
    <source>
        <dbReference type="Pfam" id="PF07905"/>
    </source>
</evidence>
<proteinExistence type="predicted"/>
<feature type="domain" description="PucR C-terminal helix-turn-helix" evidence="2">
    <location>
        <begin position="443"/>
        <end position="499"/>
    </location>
</feature>
<dbReference type="InterPro" id="IPR025736">
    <property type="entry name" value="PucR_C-HTH_dom"/>
</dbReference>
<protein>
    <submittedName>
        <fullName evidence="3">PucR family transcriptional regulator ligand-binding domain-containing protein</fullName>
    </submittedName>
</protein>
<dbReference type="Pfam" id="PF07905">
    <property type="entry name" value="PucR"/>
    <property type="match status" value="1"/>
</dbReference>
<dbReference type="EMBL" id="JBFNQN010000002">
    <property type="protein sequence ID" value="MEW9263701.1"/>
    <property type="molecule type" value="Genomic_DNA"/>
</dbReference>
<accession>A0ABV3P261</accession>
<dbReference type="Pfam" id="PF13556">
    <property type="entry name" value="HTH_30"/>
    <property type="match status" value="1"/>
</dbReference>
<evidence type="ECO:0000313" key="4">
    <source>
        <dbReference type="Proteomes" id="UP001555826"/>
    </source>
</evidence>
<dbReference type="PANTHER" id="PTHR33744">
    <property type="entry name" value="CARBOHYDRATE DIACID REGULATOR"/>
    <property type="match status" value="1"/>
</dbReference>
<gene>
    <name evidence="3" type="ORF">AB1207_02985</name>
</gene>
<dbReference type="InterPro" id="IPR042070">
    <property type="entry name" value="PucR_C-HTH_sf"/>
</dbReference>
<dbReference type="Proteomes" id="UP001555826">
    <property type="component" value="Unassembled WGS sequence"/>
</dbReference>
<keyword evidence="4" id="KW-1185">Reference proteome</keyword>
<evidence type="ECO:0000259" key="2">
    <source>
        <dbReference type="Pfam" id="PF13556"/>
    </source>
</evidence>
<feature type="domain" description="Purine catabolism PurC-like" evidence="1">
    <location>
        <begin position="6"/>
        <end position="126"/>
    </location>
</feature>
<dbReference type="RefSeq" id="WP_367636301.1">
    <property type="nucleotide sequence ID" value="NZ_JBFNQN010000002.1"/>
</dbReference>
<comment type="caution">
    <text evidence="3">The sequence shown here is derived from an EMBL/GenBank/DDBJ whole genome shotgun (WGS) entry which is preliminary data.</text>
</comment>
<dbReference type="Gene3D" id="1.10.10.2840">
    <property type="entry name" value="PucR C-terminal helix-turn-helix domain"/>
    <property type="match status" value="1"/>
</dbReference>